<dbReference type="PIRSF" id="PIRSF037420">
    <property type="entry name" value="PQQ_syn_pqqE"/>
    <property type="match status" value="1"/>
</dbReference>
<evidence type="ECO:0000259" key="8">
    <source>
        <dbReference type="PROSITE" id="PS51918"/>
    </source>
</evidence>
<dbReference type="Gene3D" id="3.20.20.70">
    <property type="entry name" value="Aldolase class I"/>
    <property type="match status" value="1"/>
</dbReference>
<feature type="region of interest" description="Disordered" evidence="7">
    <location>
        <begin position="1"/>
        <end position="33"/>
    </location>
</feature>
<dbReference type="CDD" id="cd21123">
    <property type="entry name" value="SPASM_MftC-like"/>
    <property type="match status" value="1"/>
</dbReference>
<dbReference type="InterPro" id="IPR017200">
    <property type="entry name" value="PqqE-like"/>
</dbReference>
<dbReference type="NCBIfam" id="TIGR04085">
    <property type="entry name" value="rSAM_more_4Fe4S"/>
    <property type="match status" value="1"/>
</dbReference>
<dbReference type="InterPro" id="IPR058240">
    <property type="entry name" value="rSAM_sf"/>
</dbReference>
<dbReference type="SMART" id="SM00729">
    <property type="entry name" value="Elp3"/>
    <property type="match status" value="1"/>
</dbReference>
<dbReference type="InterPro" id="IPR007197">
    <property type="entry name" value="rSAM"/>
</dbReference>
<dbReference type="NCBIfam" id="TIGR04053">
    <property type="entry name" value="TIGR04053 family radical SAM/SPASM domain-containing protein"/>
    <property type="match status" value="1"/>
</dbReference>
<evidence type="ECO:0000256" key="7">
    <source>
        <dbReference type="SAM" id="MobiDB-lite"/>
    </source>
</evidence>
<dbReference type="PROSITE" id="PS51918">
    <property type="entry name" value="RADICAL_SAM"/>
    <property type="match status" value="1"/>
</dbReference>
<accession>A0ABV8A848</accession>
<proteinExistence type="predicted"/>
<dbReference type="SFLD" id="SFLDS00029">
    <property type="entry name" value="Radical_SAM"/>
    <property type="match status" value="1"/>
</dbReference>
<dbReference type="SUPFAM" id="SSF102114">
    <property type="entry name" value="Radical SAM enzymes"/>
    <property type="match status" value="1"/>
</dbReference>
<feature type="domain" description="Radical SAM core" evidence="8">
    <location>
        <begin position="38"/>
        <end position="252"/>
    </location>
</feature>
<organism evidence="9 10">
    <name type="scientific">Deinococcus antarcticus</name>
    <dbReference type="NCBI Taxonomy" id="1298767"/>
    <lineage>
        <taxon>Bacteria</taxon>
        <taxon>Thermotogati</taxon>
        <taxon>Deinococcota</taxon>
        <taxon>Deinococci</taxon>
        <taxon>Deinococcales</taxon>
        <taxon>Deinococcaceae</taxon>
        <taxon>Deinococcus</taxon>
    </lineage>
</organism>
<dbReference type="PANTHER" id="PTHR11228:SF34">
    <property type="entry name" value="TUNGSTEN-CONTAINING ALDEHYDE FERREDOXIN OXIDOREDUCTASE COFACTOR MODIFYING PROTEIN"/>
    <property type="match status" value="1"/>
</dbReference>
<keyword evidence="3" id="KW-0949">S-adenosyl-L-methionine</keyword>
<keyword evidence="4" id="KW-0479">Metal-binding</keyword>
<keyword evidence="2" id="KW-0004">4Fe-4S</keyword>
<evidence type="ECO:0000256" key="6">
    <source>
        <dbReference type="ARBA" id="ARBA00023014"/>
    </source>
</evidence>
<name>A0ABV8A848_9DEIO</name>
<evidence type="ECO:0000256" key="1">
    <source>
        <dbReference type="ARBA" id="ARBA00001966"/>
    </source>
</evidence>
<dbReference type="SFLD" id="SFLDG01386">
    <property type="entry name" value="main_SPASM_domain-containing"/>
    <property type="match status" value="1"/>
</dbReference>
<comment type="caution">
    <text evidence="9">The sequence shown here is derived from an EMBL/GenBank/DDBJ whole genome shotgun (WGS) entry which is preliminary data.</text>
</comment>
<keyword evidence="5" id="KW-0408">Iron</keyword>
<dbReference type="InterPro" id="IPR023885">
    <property type="entry name" value="4Fe4S-binding_SPASM_dom"/>
</dbReference>
<feature type="compositionally biased region" description="Basic residues" evidence="7">
    <location>
        <begin position="1"/>
        <end position="16"/>
    </location>
</feature>
<dbReference type="InterPro" id="IPR013785">
    <property type="entry name" value="Aldolase_TIM"/>
</dbReference>
<dbReference type="CDD" id="cd01335">
    <property type="entry name" value="Radical_SAM"/>
    <property type="match status" value="1"/>
</dbReference>
<protein>
    <submittedName>
        <fullName evidence="9">TIGR04053 family radical SAM/SPASM domain-containing protein</fullName>
    </submittedName>
</protein>
<dbReference type="EMBL" id="JBHRZF010000146">
    <property type="protein sequence ID" value="MFC3861539.1"/>
    <property type="molecule type" value="Genomic_DNA"/>
</dbReference>
<dbReference type="PANTHER" id="PTHR11228">
    <property type="entry name" value="RADICAL SAM DOMAIN PROTEIN"/>
    <property type="match status" value="1"/>
</dbReference>
<evidence type="ECO:0000256" key="3">
    <source>
        <dbReference type="ARBA" id="ARBA00022691"/>
    </source>
</evidence>
<evidence type="ECO:0000256" key="2">
    <source>
        <dbReference type="ARBA" id="ARBA00022485"/>
    </source>
</evidence>
<dbReference type="Proteomes" id="UP001595748">
    <property type="component" value="Unassembled WGS sequence"/>
</dbReference>
<sequence>MPHPMKHGHPGGHPHGAHGNTRGSTPGRGGAMPPLDFDQAPFLVIWETTQACDLACKHCRAKAQPNRHPDELTTAEAKGMLERIREFGRIIFVFSGGDAFKRPDIVELVKYGADLGLRMAITPATTPLATREIMQELKDAGLSRLAVSLDGSNSGIHDEFRQVCGSFDHGLRILKEAQEIGLTTQVNTVVRKNNLGDMDAMCRLMTELGIVFWEVFFLVPMGRARPEDVASAQGFENVFNKLYDLSKTATFDIKATAAPQYGRVVMQRRAAEQQEVDVLTGGTHHSLKDGIGRARNVTDGDGFMFISHVGDIYPSGFLPVKAGNVRSDDLVDVYRHSDLFRALRDRNNLKGKCHSCNYRPNCGGSRARAYAMTGDYHEAEPFCAYIPPHWQKLIDEGKVPGDAEYFAARFRAVEERPMV</sequence>
<dbReference type="Pfam" id="PF04055">
    <property type="entry name" value="Radical_SAM"/>
    <property type="match status" value="1"/>
</dbReference>
<keyword evidence="10" id="KW-1185">Reference proteome</keyword>
<comment type="cofactor">
    <cofactor evidence="1">
        <name>[4Fe-4S] cluster</name>
        <dbReference type="ChEBI" id="CHEBI:49883"/>
    </cofactor>
</comment>
<dbReference type="InterPro" id="IPR050377">
    <property type="entry name" value="Radical_SAM_PqqE_MftC-like"/>
</dbReference>
<keyword evidence="6" id="KW-0411">Iron-sulfur</keyword>
<evidence type="ECO:0000256" key="5">
    <source>
        <dbReference type="ARBA" id="ARBA00023004"/>
    </source>
</evidence>
<dbReference type="SFLD" id="SFLDG01067">
    <property type="entry name" value="SPASM/twitch_domain_containing"/>
    <property type="match status" value="1"/>
</dbReference>
<reference evidence="10" key="1">
    <citation type="journal article" date="2019" name="Int. J. Syst. Evol. Microbiol.">
        <title>The Global Catalogue of Microorganisms (GCM) 10K type strain sequencing project: providing services to taxonomists for standard genome sequencing and annotation.</title>
        <authorList>
            <consortium name="The Broad Institute Genomics Platform"/>
            <consortium name="The Broad Institute Genome Sequencing Center for Infectious Disease"/>
            <person name="Wu L."/>
            <person name="Ma J."/>
        </authorList>
    </citation>
    <scope>NUCLEOTIDE SEQUENCE [LARGE SCALE GENOMIC DNA]</scope>
    <source>
        <strain evidence="10">CCTCC AB 2013263</strain>
    </source>
</reference>
<dbReference type="RefSeq" id="WP_380078536.1">
    <property type="nucleotide sequence ID" value="NZ_JBHRZF010000146.1"/>
</dbReference>
<evidence type="ECO:0000313" key="9">
    <source>
        <dbReference type="EMBL" id="MFC3861539.1"/>
    </source>
</evidence>
<gene>
    <name evidence="9" type="ORF">ACFOPQ_12295</name>
</gene>
<evidence type="ECO:0000256" key="4">
    <source>
        <dbReference type="ARBA" id="ARBA00022723"/>
    </source>
</evidence>
<dbReference type="InterPro" id="IPR006638">
    <property type="entry name" value="Elp3/MiaA/NifB-like_rSAM"/>
</dbReference>
<evidence type="ECO:0000313" key="10">
    <source>
        <dbReference type="Proteomes" id="UP001595748"/>
    </source>
</evidence>